<dbReference type="InterPro" id="IPR006151">
    <property type="entry name" value="Shikm_DH/Glu-tRNA_Rdtase"/>
</dbReference>
<organism evidence="9 10">
    <name type="scientific">Kaistia nematophila</name>
    <dbReference type="NCBI Taxonomy" id="2994654"/>
    <lineage>
        <taxon>Bacteria</taxon>
        <taxon>Pseudomonadati</taxon>
        <taxon>Pseudomonadota</taxon>
        <taxon>Alphaproteobacteria</taxon>
        <taxon>Hyphomicrobiales</taxon>
        <taxon>Kaistiaceae</taxon>
        <taxon>Kaistia</taxon>
    </lineage>
</organism>
<keyword evidence="3" id="KW-0521">NADP</keyword>
<dbReference type="SUPFAM" id="SSF51735">
    <property type="entry name" value="NAD(P)-binding Rossmann-fold domains"/>
    <property type="match status" value="1"/>
</dbReference>
<evidence type="ECO:0000256" key="2">
    <source>
        <dbReference type="ARBA" id="ARBA00012962"/>
    </source>
</evidence>
<dbReference type="GO" id="GO:0005829">
    <property type="term" value="C:cytosol"/>
    <property type="evidence" value="ECO:0007669"/>
    <property type="project" value="TreeGrafter"/>
</dbReference>
<dbReference type="GO" id="GO:0050661">
    <property type="term" value="F:NADP binding"/>
    <property type="evidence" value="ECO:0007669"/>
    <property type="project" value="TreeGrafter"/>
</dbReference>
<name>A0A9X3E745_9HYPH</name>
<proteinExistence type="predicted"/>
<dbReference type="PANTHER" id="PTHR21089">
    <property type="entry name" value="SHIKIMATE DEHYDROGENASE"/>
    <property type="match status" value="1"/>
</dbReference>
<dbReference type="EC" id="1.1.1.25" evidence="2"/>
<dbReference type="SUPFAM" id="SSF53223">
    <property type="entry name" value="Aminoacid dehydrogenase-like, N-terminal domain"/>
    <property type="match status" value="1"/>
</dbReference>
<feature type="domain" description="Shikimate dehydrogenase substrate binding N-terminal" evidence="8">
    <location>
        <begin position="16"/>
        <end position="99"/>
    </location>
</feature>
<keyword evidence="5" id="KW-0028">Amino-acid biosynthesis</keyword>
<accession>A0A9X3E745</accession>
<comment type="catalytic activity">
    <reaction evidence="6">
        <text>shikimate + NADP(+) = 3-dehydroshikimate + NADPH + H(+)</text>
        <dbReference type="Rhea" id="RHEA:17737"/>
        <dbReference type="ChEBI" id="CHEBI:15378"/>
        <dbReference type="ChEBI" id="CHEBI:16630"/>
        <dbReference type="ChEBI" id="CHEBI:36208"/>
        <dbReference type="ChEBI" id="CHEBI:57783"/>
        <dbReference type="ChEBI" id="CHEBI:58349"/>
        <dbReference type="EC" id="1.1.1.25"/>
    </reaction>
</comment>
<evidence type="ECO:0000256" key="3">
    <source>
        <dbReference type="ARBA" id="ARBA00022857"/>
    </source>
</evidence>
<keyword evidence="4" id="KW-0560">Oxidoreductase</keyword>
<dbReference type="GO" id="GO:0009423">
    <property type="term" value="P:chorismate biosynthetic process"/>
    <property type="evidence" value="ECO:0007669"/>
    <property type="project" value="TreeGrafter"/>
</dbReference>
<comment type="caution">
    <text evidence="9">The sequence shown here is derived from an EMBL/GenBank/DDBJ whole genome shotgun (WGS) entry which is preliminary data.</text>
</comment>
<dbReference type="GO" id="GO:0004764">
    <property type="term" value="F:shikimate 3-dehydrogenase (NADP+) activity"/>
    <property type="evidence" value="ECO:0007669"/>
    <property type="project" value="UniProtKB-EC"/>
</dbReference>
<keyword evidence="10" id="KW-1185">Reference proteome</keyword>
<dbReference type="InterPro" id="IPR046346">
    <property type="entry name" value="Aminoacid_DH-like_N_sf"/>
</dbReference>
<protein>
    <recommendedName>
        <fullName evidence="2">shikimate dehydrogenase (NADP(+))</fullName>
        <ecNumber evidence="2">1.1.1.25</ecNumber>
    </recommendedName>
</protein>
<evidence type="ECO:0000259" key="7">
    <source>
        <dbReference type="Pfam" id="PF01488"/>
    </source>
</evidence>
<reference evidence="9" key="1">
    <citation type="submission" date="2022-11" db="EMBL/GenBank/DDBJ databases">
        <title>Biodiversity and phylogenetic relationships of bacteria.</title>
        <authorList>
            <person name="Machado R.A.R."/>
            <person name="Bhat A."/>
            <person name="Loulou A."/>
            <person name="Kallel S."/>
        </authorList>
    </citation>
    <scope>NUCLEOTIDE SEQUENCE</scope>
    <source>
        <strain evidence="9">K-TC2</strain>
    </source>
</reference>
<evidence type="ECO:0000256" key="4">
    <source>
        <dbReference type="ARBA" id="ARBA00023002"/>
    </source>
</evidence>
<dbReference type="Proteomes" id="UP001144805">
    <property type="component" value="Unassembled WGS sequence"/>
</dbReference>
<dbReference type="Pfam" id="PF01488">
    <property type="entry name" value="Shikimate_DH"/>
    <property type="match status" value="1"/>
</dbReference>
<dbReference type="InterPro" id="IPR013708">
    <property type="entry name" value="Shikimate_DH-bd_N"/>
</dbReference>
<dbReference type="GO" id="GO:0019632">
    <property type="term" value="P:shikimate metabolic process"/>
    <property type="evidence" value="ECO:0007669"/>
    <property type="project" value="TreeGrafter"/>
</dbReference>
<dbReference type="Gene3D" id="3.40.50.10860">
    <property type="entry name" value="Leucine Dehydrogenase, chain A, domain 1"/>
    <property type="match status" value="1"/>
</dbReference>
<dbReference type="EMBL" id="JAPKNK010000013">
    <property type="protein sequence ID" value="MCX5571972.1"/>
    <property type="molecule type" value="Genomic_DNA"/>
</dbReference>
<sequence length="266" mass="27535">MTQTGEITGTTRVLGILADPIAHVKAPPGINRIARARGRDAVMVPFQVAPGDLAAFADALRTLKSFDGAIVTVPHKGPMAALCDAISPSARAIGAINVIRREPDGRLVGDMLDGHGFVAGLAVAGISIEGRRAYLAGAGGAANAIAFALVAGGVARLTIANRTRAKAEALRERILTLHPQATIVVGDDDPSGHDLVVNGTSLGMRPDDAAPLDTTRLTADMIVAEVIMQPVMTPLLQSAEAAGSRIHLGKPMLDQQLELMADFLGL</sequence>
<feature type="domain" description="Quinate/shikimate 5-dehydrogenase/glutamyl-tRNA reductase" evidence="7">
    <location>
        <begin position="127"/>
        <end position="174"/>
    </location>
</feature>
<evidence type="ECO:0000256" key="5">
    <source>
        <dbReference type="ARBA" id="ARBA00023141"/>
    </source>
</evidence>
<dbReference type="PANTHER" id="PTHR21089:SF1">
    <property type="entry name" value="BIFUNCTIONAL 3-DEHYDROQUINATE DEHYDRATASE_SHIKIMATE DEHYDROGENASE, CHLOROPLASTIC"/>
    <property type="match status" value="1"/>
</dbReference>
<evidence type="ECO:0000313" key="10">
    <source>
        <dbReference type="Proteomes" id="UP001144805"/>
    </source>
</evidence>
<dbReference type="InterPro" id="IPR036291">
    <property type="entry name" value="NAD(P)-bd_dom_sf"/>
</dbReference>
<dbReference type="Pfam" id="PF08501">
    <property type="entry name" value="Shikimate_dh_N"/>
    <property type="match status" value="1"/>
</dbReference>
<dbReference type="InterPro" id="IPR022893">
    <property type="entry name" value="Shikimate_DH_fam"/>
</dbReference>
<evidence type="ECO:0000313" key="9">
    <source>
        <dbReference type="EMBL" id="MCX5571972.1"/>
    </source>
</evidence>
<evidence type="ECO:0000256" key="1">
    <source>
        <dbReference type="ARBA" id="ARBA00004871"/>
    </source>
</evidence>
<evidence type="ECO:0000256" key="6">
    <source>
        <dbReference type="ARBA" id="ARBA00049442"/>
    </source>
</evidence>
<evidence type="ECO:0000259" key="8">
    <source>
        <dbReference type="Pfam" id="PF08501"/>
    </source>
</evidence>
<gene>
    <name evidence="9" type="ORF">OSH07_22415</name>
</gene>
<comment type="pathway">
    <text evidence="1">Metabolic intermediate biosynthesis; chorismate biosynthesis; chorismate from D-erythrose 4-phosphate and phosphoenolpyruvate: step 4/7.</text>
</comment>
<dbReference type="Gene3D" id="3.40.50.720">
    <property type="entry name" value="NAD(P)-binding Rossmann-like Domain"/>
    <property type="match status" value="1"/>
</dbReference>
<dbReference type="RefSeq" id="WP_266340932.1">
    <property type="nucleotide sequence ID" value="NZ_JAPKNK010000013.1"/>
</dbReference>
<keyword evidence="5" id="KW-0057">Aromatic amino acid biosynthesis</keyword>
<dbReference type="GO" id="GO:0009073">
    <property type="term" value="P:aromatic amino acid family biosynthetic process"/>
    <property type="evidence" value="ECO:0007669"/>
    <property type="project" value="UniProtKB-KW"/>
</dbReference>
<dbReference type="AlphaFoldDB" id="A0A9X3E745"/>